<dbReference type="InterPro" id="IPR027417">
    <property type="entry name" value="P-loop_NTPase"/>
</dbReference>
<sequence length="292" mass="31890">MHDPQAHLAPIPDEFEGDYPIRVRGLVNRFDDHVIHDGLDLDVKRGEIIGVVGGSGTGKSVLMRSIIGLQIPQEGSIEVLGRSITDARDDDDIDIRSQWGVLFQGGALFSTLTVAENVEVPLREFYPEITDELRHEIARYKVLLSGLPANATSKYPSELSGGMKKRAGLARALALDPELLFLDEPTAGLDPIGAAAFDTLIRSLQETLGLTVFLITHDLDTLYEICDRVAVLADKKVIAVGTIPELLALDHPWIQEYFNGPRGRAAKDAQDREAAHVVKPNPEAATSAMEQE</sequence>
<protein>
    <submittedName>
        <fullName evidence="6">Phospholipid/cholesterol/gamma-HCH transport system ATP-binding protein</fullName>
    </submittedName>
</protein>
<evidence type="ECO:0000256" key="1">
    <source>
        <dbReference type="ARBA" id="ARBA00022448"/>
    </source>
</evidence>
<reference evidence="6 7" key="1">
    <citation type="submission" date="2023-07" db="EMBL/GenBank/DDBJ databases">
        <title>Sorghum-associated microbial communities from plants grown in Nebraska, USA.</title>
        <authorList>
            <person name="Schachtman D."/>
        </authorList>
    </citation>
    <scope>NUCLEOTIDE SEQUENCE [LARGE SCALE GENOMIC DNA]</scope>
    <source>
        <strain evidence="6 7">DS1027</strain>
    </source>
</reference>
<evidence type="ECO:0000256" key="3">
    <source>
        <dbReference type="ARBA" id="ARBA00022840"/>
    </source>
</evidence>
<dbReference type="InterPro" id="IPR003439">
    <property type="entry name" value="ABC_transporter-like_ATP-bd"/>
</dbReference>
<organism evidence="6 7">
    <name type="scientific">Novosphingobium capsulatum</name>
    <dbReference type="NCBI Taxonomy" id="13688"/>
    <lineage>
        <taxon>Bacteria</taxon>
        <taxon>Pseudomonadati</taxon>
        <taxon>Pseudomonadota</taxon>
        <taxon>Alphaproteobacteria</taxon>
        <taxon>Sphingomonadales</taxon>
        <taxon>Sphingomonadaceae</taxon>
        <taxon>Novosphingobium</taxon>
    </lineage>
</organism>
<evidence type="ECO:0000313" key="6">
    <source>
        <dbReference type="EMBL" id="MDR6511640.1"/>
    </source>
</evidence>
<accession>A0ABU1MMR6</accession>
<dbReference type="PANTHER" id="PTHR43023:SF3">
    <property type="entry name" value="PROTEIN TRIGALACTOSYLDIACYLGLYCEROL 3, CHLOROPLASTIC"/>
    <property type="match status" value="1"/>
</dbReference>
<dbReference type="Proteomes" id="UP001184150">
    <property type="component" value="Unassembled WGS sequence"/>
</dbReference>
<evidence type="ECO:0000256" key="4">
    <source>
        <dbReference type="SAM" id="MobiDB-lite"/>
    </source>
</evidence>
<evidence type="ECO:0000256" key="2">
    <source>
        <dbReference type="ARBA" id="ARBA00022741"/>
    </source>
</evidence>
<dbReference type="InterPro" id="IPR003593">
    <property type="entry name" value="AAA+_ATPase"/>
</dbReference>
<keyword evidence="1" id="KW-0813">Transport</keyword>
<keyword evidence="7" id="KW-1185">Reference proteome</keyword>
<dbReference type="GO" id="GO:0005524">
    <property type="term" value="F:ATP binding"/>
    <property type="evidence" value="ECO:0007669"/>
    <property type="project" value="UniProtKB-KW"/>
</dbReference>
<dbReference type="RefSeq" id="WP_022677221.1">
    <property type="nucleotide sequence ID" value="NZ_CP140000.1"/>
</dbReference>
<evidence type="ECO:0000313" key="7">
    <source>
        <dbReference type="Proteomes" id="UP001184150"/>
    </source>
</evidence>
<dbReference type="SUPFAM" id="SSF52540">
    <property type="entry name" value="P-loop containing nucleoside triphosphate hydrolases"/>
    <property type="match status" value="1"/>
</dbReference>
<dbReference type="PROSITE" id="PS00211">
    <property type="entry name" value="ABC_TRANSPORTER_1"/>
    <property type="match status" value="1"/>
</dbReference>
<keyword evidence="3 6" id="KW-0067">ATP-binding</keyword>
<gene>
    <name evidence="6" type="ORF">J2792_002516</name>
</gene>
<dbReference type="Pfam" id="PF00005">
    <property type="entry name" value="ABC_tran"/>
    <property type="match status" value="1"/>
</dbReference>
<name>A0ABU1MMR6_9SPHN</name>
<dbReference type="PROSITE" id="PS50893">
    <property type="entry name" value="ABC_TRANSPORTER_2"/>
    <property type="match status" value="1"/>
</dbReference>
<dbReference type="Gene3D" id="3.40.50.300">
    <property type="entry name" value="P-loop containing nucleotide triphosphate hydrolases"/>
    <property type="match status" value="1"/>
</dbReference>
<evidence type="ECO:0000259" key="5">
    <source>
        <dbReference type="PROSITE" id="PS50893"/>
    </source>
</evidence>
<proteinExistence type="predicted"/>
<dbReference type="InterPro" id="IPR017871">
    <property type="entry name" value="ABC_transporter-like_CS"/>
</dbReference>
<comment type="caution">
    <text evidence="6">The sequence shown here is derived from an EMBL/GenBank/DDBJ whole genome shotgun (WGS) entry which is preliminary data.</text>
</comment>
<dbReference type="EMBL" id="JAVDRD010000006">
    <property type="protein sequence ID" value="MDR6511640.1"/>
    <property type="molecule type" value="Genomic_DNA"/>
</dbReference>
<dbReference type="PANTHER" id="PTHR43023">
    <property type="entry name" value="PROTEIN TRIGALACTOSYLDIACYLGLYCEROL 3, CHLOROPLASTIC"/>
    <property type="match status" value="1"/>
</dbReference>
<keyword evidence="2" id="KW-0547">Nucleotide-binding</keyword>
<dbReference type="SMART" id="SM00382">
    <property type="entry name" value="AAA"/>
    <property type="match status" value="1"/>
</dbReference>
<feature type="domain" description="ABC transporter" evidence="5">
    <location>
        <begin position="21"/>
        <end position="259"/>
    </location>
</feature>
<feature type="region of interest" description="Disordered" evidence="4">
    <location>
        <begin position="269"/>
        <end position="292"/>
    </location>
</feature>